<proteinExistence type="predicted"/>
<evidence type="ECO:0000313" key="2">
    <source>
        <dbReference type="EMBL" id="NEV63255.1"/>
    </source>
</evidence>
<dbReference type="RefSeq" id="WP_164453718.1">
    <property type="nucleotide sequence ID" value="NZ_JAAIJQ010000045.1"/>
</dbReference>
<name>A0A6M0K4G9_9GAMM</name>
<protein>
    <submittedName>
        <fullName evidence="2">Rpn family recombination-promoting nuclease/putative transposase</fullName>
    </submittedName>
</protein>
<feature type="domain" description="Transposase (putative) YhgA-like" evidence="1">
    <location>
        <begin position="45"/>
        <end position="133"/>
    </location>
</feature>
<dbReference type="Pfam" id="PF04754">
    <property type="entry name" value="Transposase_31"/>
    <property type="match status" value="1"/>
</dbReference>
<dbReference type="InterPro" id="IPR006842">
    <property type="entry name" value="Transposase_31"/>
</dbReference>
<reference evidence="2 3" key="1">
    <citation type="submission" date="2020-02" db="EMBL/GenBank/DDBJ databases">
        <title>Genome sequences of Thiorhodococcus mannitoliphagus and Thiorhodococcus minor, purple sulfur photosynthetic bacteria in the gammaproteobacterial family, Chromatiaceae.</title>
        <authorList>
            <person name="Aviles F.A."/>
            <person name="Meyer T.E."/>
            <person name="Kyndt J.A."/>
        </authorList>
    </citation>
    <scope>NUCLEOTIDE SEQUENCE [LARGE SCALE GENOMIC DNA]</scope>
    <source>
        <strain evidence="2 3">DSM 11518</strain>
    </source>
</reference>
<comment type="caution">
    <text evidence="2">The sequence shown here is derived from an EMBL/GenBank/DDBJ whole genome shotgun (WGS) entry which is preliminary data.</text>
</comment>
<evidence type="ECO:0000259" key="1">
    <source>
        <dbReference type="Pfam" id="PF04754"/>
    </source>
</evidence>
<keyword evidence="3" id="KW-1185">Reference proteome</keyword>
<accession>A0A6M0K4G9</accession>
<evidence type="ECO:0000313" key="3">
    <source>
        <dbReference type="Proteomes" id="UP000483379"/>
    </source>
</evidence>
<gene>
    <name evidence="2" type="ORF">G3446_15395</name>
</gene>
<dbReference type="AlphaFoldDB" id="A0A6M0K4G9"/>
<sequence length="154" mass="17294">MATDRVVPVPIFLHRGTYAHAVRGLVRLEADPEGRLKYLDLIDICPKLLADLDPERLTISPGTFVTEALRKVYSDLIYRIPLPDSLLRHPAVRLSALRAQEPDRPLVLLQLLRYIVASGELYRDQHPKAKTLPPALIIVRSTSRDASSVDQARS</sequence>
<dbReference type="Proteomes" id="UP000483379">
    <property type="component" value="Unassembled WGS sequence"/>
</dbReference>
<organism evidence="2 3">
    <name type="scientific">Thiorhodococcus minor</name>
    <dbReference type="NCBI Taxonomy" id="57489"/>
    <lineage>
        <taxon>Bacteria</taxon>
        <taxon>Pseudomonadati</taxon>
        <taxon>Pseudomonadota</taxon>
        <taxon>Gammaproteobacteria</taxon>
        <taxon>Chromatiales</taxon>
        <taxon>Chromatiaceae</taxon>
        <taxon>Thiorhodococcus</taxon>
    </lineage>
</organism>
<dbReference type="EMBL" id="JAAIJQ010000045">
    <property type="protein sequence ID" value="NEV63255.1"/>
    <property type="molecule type" value="Genomic_DNA"/>
</dbReference>